<evidence type="ECO:0000259" key="1">
    <source>
        <dbReference type="Pfam" id="PF10493"/>
    </source>
</evidence>
<evidence type="ECO:0000259" key="5">
    <source>
        <dbReference type="Pfam" id="PF24520"/>
    </source>
</evidence>
<dbReference type="Pfam" id="PF24520">
    <property type="entry name" value="ARM_KNTC1_1st"/>
    <property type="match status" value="1"/>
</dbReference>
<dbReference type="InterPro" id="IPR055402">
    <property type="entry name" value="KNTC1_N"/>
</dbReference>
<dbReference type="InterPro" id="IPR019527">
    <property type="entry name" value="RZZ-complex_KNTC1/ROD_C"/>
</dbReference>
<dbReference type="Pfam" id="PF24515">
    <property type="entry name" value="ARM_KNTC1_3rd"/>
    <property type="match status" value="1"/>
</dbReference>
<feature type="domain" description="KNTC1 third ARM-repeats" evidence="3">
    <location>
        <begin position="1198"/>
        <end position="1402"/>
    </location>
</feature>
<evidence type="ECO:0000259" key="3">
    <source>
        <dbReference type="Pfam" id="PF24515"/>
    </source>
</evidence>
<dbReference type="PANTHER" id="PTHR15688:SF1">
    <property type="entry name" value="KINETOCHORE-ASSOCIATED PROTEIN 1"/>
    <property type="match status" value="1"/>
</dbReference>
<dbReference type="InterPro" id="IPR055403">
    <property type="entry name" value="ARM_KNTC1_1st"/>
</dbReference>
<evidence type="ECO:0000259" key="2">
    <source>
        <dbReference type="Pfam" id="PF24506"/>
    </source>
</evidence>
<dbReference type="Pfam" id="PF24506">
    <property type="entry name" value="KNTC1_N"/>
    <property type="match status" value="1"/>
</dbReference>
<evidence type="ECO:0000313" key="7">
    <source>
        <dbReference type="RefSeq" id="XP_006814292.1"/>
    </source>
</evidence>
<dbReference type="InterPro" id="IPR055404">
    <property type="entry name" value="ARM_KNTC1_2nd"/>
</dbReference>
<name>A0ABM0M2Q1_SACKO</name>
<proteinExistence type="predicted"/>
<dbReference type="GeneID" id="100373464"/>
<gene>
    <name evidence="7" type="primary">LOC100373464</name>
</gene>
<feature type="domain" description="KNTC1 first ARM-repeats" evidence="5">
    <location>
        <begin position="254"/>
        <end position="498"/>
    </location>
</feature>
<dbReference type="InterPro" id="IPR052802">
    <property type="entry name" value="KNTC1"/>
</dbReference>
<protein>
    <submittedName>
        <fullName evidence="7">Kinetochore-associated protein 1-like</fullName>
    </submittedName>
</protein>
<organism evidence="6 7">
    <name type="scientific">Saccoglossus kowalevskii</name>
    <name type="common">Acorn worm</name>
    <dbReference type="NCBI Taxonomy" id="10224"/>
    <lineage>
        <taxon>Eukaryota</taxon>
        <taxon>Metazoa</taxon>
        <taxon>Hemichordata</taxon>
        <taxon>Enteropneusta</taxon>
        <taxon>Harrimaniidae</taxon>
        <taxon>Saccoglossus</taxon>
    </lineage>
</organism>
<keyword evidence="6" id="KW-1185">Reference proteome</keyword>
<sequence length="1751" mass="200792">MSYMIGCFSKATEQESYSKATEVYSVTKVEKQTEEAGVKESIQMECINTSEVHTESNNNAVICDNTLDMNLVTIGKGDSCVTVWQEENNTMQPYMLSAHMMPDQGYLKCKISHDNKFIFLLDNQNNLSMLDFKSLVTCAYWSTIKVQDFILMTVGSVQTMDKDGDLGYGFRVIVLTVPNPECYLQVYSLPGMKLTYSLEVGCHSALVDAPLSQDTIFLIEGVRSDDDFDNDNGLVATLRVRCLTEALPDTRFHRLLHKKRFEEAIQFAQQFGQDVQLVYKVKSCHINDLVAPWSNQSDDVDIAQLFVSYKDCMEHIQDIEYVTESCTNTDFPNYSCIVDLLNYARFRVNGSSKNSNNSKTTELMAMIMKVQHRLDTYNMTYGVKNFSGPKWSQFLDADLLTECIDMLSKGQIGTAATIWKRHQCEFEDNFTEKVLENILSSIPENIKSEDIIPWLDNEIIPFVIEVLPSAQNLLALWLIKKARDMELSEKDDWPNNALEMAQLLFKSGRSIEHSEQGRKITTPSEFSTLICNHSVTCMNNTKQNTSITLLQKLIQNLKDLINLHKEYKCKLTLAEFSKETTSTITFRMLDRVVAPELIPQSITKVVRPYMKQHNLAEEELLFHYIKDLTDRCGNISSYAYESSWEAKAVAVIHCIKDLDYFYQAILSMMLKVTVPWSDLVENLVRKGLSFDHPRVEQLKQVHEFVKLRTIILKYDLYNFNISSETMAPYLLKYFLTKDLPCAMEDALQVVKVYPNIVKPDDVYMFRLRFLVQQERIPECIDLLKVIPKADCIKCANRLLIYCLTVLNAEEEETDEYLECQHEEKVTFTETGIAVIQFLIKIEEEPAIQGDLQTLLTQLKCILSLQRQYSIFLTLDTYRNPTLRDEILTSYLVDFFSGKNSHTMSKVASGDKKPAKTQNTGYNRIYRLAELLQTSSNDLRGQLAIEAARNGQIETAIKMSNELYELVPDAKTSQVLYAVAYYLCKLQSDDSKTDKWFSHEIYQLACHAALLCHTDMLCDCMELCKCTRLTDQIFQQCESGDYGVTVQSTASNIPGFQRDPYIEWTYNDFFKEDGLVLDSSIAIPLSNLFNMCCIPRIRPVVDRLPYEHDRLIGQSINDLSDQESQPHLMDLSHIAWEMVSLLQENSLYSLGMAYILKTISEFVLYSTSRNMGFSDAISSQAMDSIMAQLKSKGNVMVQEHTSNLLLKIFGSRKVDISLALGYACILTKEKALDKLKSISTSAGYNYNKVTAVSKVSEELALLYNDSDLVSHCKKMATKSSWGSRLSQLQILFQEAFNTDRTVNYQNLLPQIIEHKNVNIDMLKDYCRDFGLNIDEALWLYLETLLLSDKHMDYGNTSETPLDETLIRSVILQVVNLDTLKCKLEDILDRVNYYDYDRITLILKLMQEFCPLQKTELDNQIMKGMKLFEYLYAYQRVSKPSTYEATFRYKTEEDQLLHGSHPLPELSKTRLPYHPLIHGKPWKIISPELNANTVSSLLPIAEVLKLQGDNMYIVAVQNIVNEVKKQWQLQESLETGSTNVSWNTSRRMNVKTLESFNNLLMKISDRKMAVATCRWIAQEIPRGPDQVLMLKLCCVLAHSWKEISQNDPATLDMATTTLAKFTELHKTLSTEQVLRKYHLTDVTYLRLTNQPARLIFTLYEHKSIEKSFAGSLESLPDIHSAADEISAVNAYNISKIRMTLLENWLPSQHYKKDHMDETAGFNWKSNEISDDERNLRRYILKFSISGISGCLYL</sequence>
<reference evidence="7" key="1">
    <citation type="submission" date="2025-08" db="UniProtKB">
        <authorList>
            <consortium name="RefSeq"/>
        </authorList>
    </citation>
    <scope>IDENTIFICATION</scope>
    <source>
        <tissue evidence="7">Testes</tissue>
    </source>
</reference>
<dbReference type="Pfam" id="PF24516">
    <property type="entry name" value="ARM_KNTC1_2nd"/>
    <property type="match status" value="1"/>
</dbReference>
<feature type="domain" description="KNTC1 N-terminal" evidence="2">
    <location>
        <begin position="34"/>
        <end position="245"/>
    </location>
</feature>
<evidence type="ECO:0000313" key="6">
    <source>
        <dbReference type="Proteomes" id="UP000694865"/>
    </source>
</evidence>
<feature type="domain" description="RZZ complex subunit KNTC1/ROD C-terminal" evidence="1">
    <location>
        <begin position="1461"/>
        <end position="1737"/>
    </location>
</feature>
<dbReference type="PANTHER" id="PTHR15688">
    <property type="entry name" value="KINETOCHORE-ASSOCIATED PROTEIN 1"/>
    <property type="match status" value="1"/>
</dbReference>
<accession>A0ABM0M2Q1</accession>
<dbReference type="RefSeq" id="XP_006814292.1">
    <property type="nucleotide sequence ID" value="XM_006814229.1"/>
</dbReference>
<evidence type="ECO:0000259" key="4">
    <source>
        <dbReference type="Pfam" id="PF24516"/>
    </source>
</evidence>
<dbReference type="Pfam" id="PF10493">
    <property type="entry name" value="Rod_C"/>
    <property type="match status" value="1"/>
</dbReference>
<dbReference type="InterPro" id="IPR055405">
    <property type="entry name" value="ARM_KNTC1_3rd"/>
</dbReference>
<feature type="domain" description="KNTC1 second ARM-repeats" evidence="4">
    <location>
        <begin position="619"/>
        <end position="784"/>
    </location>
</feature>
<dbReference type="Proteomes" id="UP000694865">
    <property type="component" value="Unplaced"/>
</dbReference>